<dbReference type="InterPro" id="IPR022898">
    <property type="entry name" value="RNase_HII"/>
</dbReference>
<dbReference type="NCBIfam" id="NF000595">
    <property type="entry name" value="PRK00015.1-3"/>
    <property type="match status" value="1"/>
</dbReference>
<sequence length="241" mass="27787">MAKKYLVGIDEVGRGSLVGPVTVAAVFLPQKLPLPRKLGKIPLKDSKKLNFQQREAWFKYFKNNPHIFYALKSISSKIIDKTNISRAANSAGFLALTKLFKQRRVAKRLKSAEIKVFLDGGLYLRGQTRNQKQQKYCSKTIPGHLKIQTIPKADEKIKAVKIASIVAKVHRDRYLIKLHQKYPHYDFHKNKGYGTKKHLKAIKKYGPSEVHRLTFIKKYVKFIKMTSGRSFASFRMTRRVN</sequence>
<evidence type="ECO:0000256" key="7">
    <source>
        <dbReference type="ARBA" id="ARBA00022722"/>
    </source>
</evidence>
<dbReference type="GO" id="GO:0032299">
    <property type="term" value="C:ribonuclease H2 complex"/>
    <property type="evidence" value="ECO:0007669"/>
    <property type="project" value="TreeGrafter"/>
</dbReference>
<evidence type="ECO:0000256" key="5">
    <source>
        <dbReference type="ARBA" id="ARBA00007383"/>
    </source>
</evidence>
<evidence type="ECO:0000256" key="1">
    <source>
        <dbReference type="ARBA" id="ARBA00000077"/>
    </source>
</evidence>
<dbReference type="PANTHER" id="PTHR10954:SF18">
    <property type="entry name" value="RIBONUCLEASE HII"/>
    <property type="match status" value="1"/>
</dbReference>
<dbReference type="GO" id="GO:0004523">
    <property type="term" value="F:RNA-DNA hybrid ribonuclease activity"/>
    <property type="evidence" value="ECO:0007669"/>
    <property type="project" value="UniProtKB-UniRule"/>
</dbReference>
<feature type="binding site" evidence="12">
    <location>
        <position position="119"/>
    </location>
    <ligand>
        <name>a divalent metal cation</name>
        <dbReference type="ChEBI" id="CHEBI:60240"/>
    </ligand>
</feature>
<keyword evidence="7 12" id="KW-0540">Nuclease</keyword>
<dbReference type="Pfam" id="PF01351">
    <property type="entry name" value="RNase_HII"/>
    <property type="match status" value="1"/>
</dbReference>
<protein>
    <recommendedName>
        <fullName evidence="13">Ribonuclease</fullName>
        <ecNumber evidence="13">3.1.26.4</ecNumber>
    </recommendedName>
</protein>
<evidence type="ECO:0000256" key="13">
    <source>
        <dbReference type="RuleBase" id="RU003515"/>
    </source>
</evidence>
<reference evidence="15 16" key="1">
    <citation type="submission" date="2017-09" db="EMBL/GenBank/DDBJ databases">
        <title>Depth-based differentiation of microbial function through sediment-hosted aquifers and enrichment of novel symbionts in the deep terrestrial subsurface.</title>
        <authorList>
            <person name="Probst A.J."/>
            <person name="Ladd B."/>
            <person name="Jarett J.K."/>
            <person name="Geller-Mcgrath D.E."/>
            <person name="Sieber C.M."/>
            <person name="Emerson J.B."/>
            <person name="Anantharaman K."/>
            <person name="Thomas B.C."/>
            <person name="Malmstrom R."/>
            <person name="Stieglmeier M."/>
            <person name="Klingl A."/>
            <person name="Woyke T."/>
            <person name="Ryan C.M."/>
            <person name="Banfield J.F."/>
        </authorList>
    </citation>
    <scope>NUCLEOTIDE SEQUENCE [LARGE SCALE GENOMIC DNA]</scope>
    <source>
        <strain evidence="15">CG11_big_fil_rev_8_21_14_0_20_38_23</strain>
    </source>
</reference>
<proteinExistence type="inferred from homology"/>
<feature type="binding site" evidence="12">
    <location>
        <position position="10"/>
    </location>
    <ligand>
        <name>a divalent metal cation</name>
        <dbReference type="ChEBI" id="CHEBI:60240"/>
    </ligand>
</feature>
<evidence type="ECO:0000256" key="8">
    <source>
        <dbReference type="ARBA" id="ARBA00022723"/>
    </source>
</evidence>
<feature type="binding site" evidence="12">
    <location>
        <position position="11"/>
    </location>
    <ligand>
        <name>a divalent metal cation</name>
        <dbReference type="ChEBI" id="CHEBI:60240"/>
    </ligand>
</feature>
<keyword evidence="8 12" id="KW-0479">Metal-binding</keyword>
<dbReference type="PROSITE" id="PS51975">
    <property type="entry name" value="RNASE_H_2"/>
    <property type="match status" value="1"/>
</dbReference>
<evidence type="ECO:0000256" key="11">
    <source>
        <dbReference type="ARBA" id="ARBA00023211"/>
    </source>
</evidence>
<dbReference type="EMBL" id="PCWR01000016">
    <property type="protein sequence ID" value="PIR07511.1"/>
    <property type="molecule type" value="Genomic_DNA"/>
</dbReference>
<evidence type="ECO:0000256" key="12">
    <source>
        <dbReference type="PROSITE-ProRule" id="PRU01319"/>
    </source>
</evidence>
<evidence type="ECO:0000256" key="2">
    <source>
        <dbReference type="ARBA" id="ARBA00001946"/>
    </source>
</evidence>
<name>A0A2H0NF50_9BACT</name>
<dbReference type="GO" id="GO:0043137">
    <property type="term" value="P:DNA replication, removal of RNA primer"/>
    <property type="evidence" value="ECO:0007669"/>
    <property type="project" value="TreeGrafter"/>
</dbReference>
<dbReference type="GO" id="GO:0006298">
    <property type="term" value="P:mismatch repair"/>
    <property type="evidence" value="ECO:0007669"/>
    <property type="project" value="TreeGrafter"/>
</dbReference>
<evidence type="ECO:0000256" key="10">
    <source>
        <dbReference type="ARBA" id="ARBA00022801"/>
    </source>
</evidence>
<dbReference type="GO" id="GO:0046872">
    <property type="term" value="F:metal ion binding"/>
    <property type="evidence" value="ECO:0007669"/>
    <property type="project" value="UniProtKB-KW"/>
</dbReference>
<comment type="catalytic activity">
    <reaction evidence="1 12 13">
        <text>Endonucleolytic cleavage to 5'-phosphomonoester.</text>
        <dbReference type="EC" id="3.1.26.4"/>
    </reaction>
</comment>
<comment type="cofactor">
    <cofactor evidence="12">
        <name>Mn(2+)</name>
        <dbReference type="ChEBI" id="CHEBI:29035"/>
    </cofactor>
    <cofactor evidence="12">
        <name>Mg(2+)</name>
        <dbReference type="ChEBI" id="CHEBI:18420"/>
    </cofactor>
    <text evidence="12">Manganese or magnesium. Binds 1 divalent metal ion per monomer in the absence of substrate. May bind a second metal ion after substrate binding.</text>
</comment>
<dbReference type="GO" id="GO:0005737">
    <property type="term" value="C:cytoplasm"/>
    <property type="evidence" value="ECO:0007669"/>
    <property type="project" value="UniProtKB-SubCell"/>
</dbReference>
<dbReference type="CDD" id="cd07182">
    <property type="entry name" value="RNase_HII_bacteria_HII_like"/>
    <property type="match status" value="1"/>
</dbReference>
<evidence type="ECO:0000256" key="6">
    <source>
        <dbReference type="ARBA" id="ARBA00022490"/>
    </source>
</evidence>
<comment type="caution">
    <text evidence="15">The sequence shown here is derived from an EMBL/GenBank/DDBJ whole genome shotgun (WGS) entry which is preliminary data.</text>
</comment>
<dbReference type="Gene3D" id="3.30.420.10">
    <property type="entry name" value="Ribonuclease H-like superfamily/Ribonuclease H"/>
    <property type="match status" value="1"/>
</dbReference>
<dbReference type="InterPro" id="IPR012337">
    <property type="entry name" value="RNaseH-like_sf"/>
</dbReference>
<evidence type="ECO:0000256" key="4">
    <source>
        <dbReference type="ARBA" id="ARBA00004496"/>
    </source>
</evidence>
<comment type="similarity">
    <text evidence="5 13">Belongs to the RNase HII family.</text>
</comment>
<keyword evidence="6" id="KW-0963">Cytoplasm</keyword>
<dbReference type="InterPro" id="IPR001352">
    <property type="entry name" value="RNase_HII/HIII"/>
</dbReference>
<dbReference type="AlphaFoldDB" id="A0A2H0NF50"/>
<evidence type="ECO:0000313" key="16">
    <source>
        <dbReference type="Proteomes" id="UP000228867"/>
    </source>
</evidence>
<dbReference type="GO" id="GO:0003723">
    <property type="term" value="F:RNA binding"/>
    <property type="evidence" value="ECO:0007669"/>
    <property type="project" value="UniProtKB-UniRule"/>
</dbReference>
<dbReference type="InterPro" id="IPR036397">
    <property type="entry name" value="RNaseH_sf"/>
</dbReference>
<evidence type="ECO:0000256" key="3">
    <source>
        <dbReference type="ARBA" id="ARBA00004065"/>
    </source>
</evidence>
<dbReference type="Proteomes" id="UP000228867">
    <property type="component" value="Unassembled WGS sequence"/>
</dbReference>
<comment type="function">
    <text evidence="3 13">Endonuclease that specifically degrades the RNA of RNA-DNA hybrids.</text>
</comment>
<evidence type="ECO:0000313" key="15">
    <source>
        <dbReference type="EMBL" id="PIR07511.1"/>
    </source>
</evidence>
<keyword evidence="11" id="KW-0464">Manganese</keyword>
<gene>
    <name evidence="15" type="ORF">COV54_00670</name>
</gene>
<organism evidence="15 16">
    <name type="scientific">Candidatus Jorgensenbacteria bacterium CG11_big_fil_rev_8_21_14_0_20_38_23</name>
    <dbReference type="NCBI Taxonomy" id="1974594"/>
    <lineage>
        <taxon>Bacteria</taxon>
        <taxon>Candidatus Joergenseniibacteriota</taxon>
    </lineage>
</organism>
<evidence type="ECO:0000256" key="9">
    <source>
        <dbReference type="ARBA" id="ARBA00022759"/>
    </source>
</evidence>
<feature type="domain" description="RNase H type-2" evidence="14">
    <location>
        <begin position="4"/>
        <end position="228"/>
    </location>
</feature>
<evidence type="ECO:0000259" key="14">
    <source>
        <dbReference type="PROSITE" id="PS51975"/>
    </source>
</evidence>
<comment type="subcellular location">
    <subcellularLocation>
        <location evidence="4">Cytoplasm</location>
    </subcellularLocation>
</comment>
<dbReference type="SUPFAM" id="SSF53098">
    <property type="entry name" value="Ribonuclease H-like"/>
    <property type="match status" value="1"/>
</dbReference>
<dbReference type="EC" id="3.1.26.4" evidence="13"/>
<dbReference type="PANTHER" id="PTHR10954">
    <property type="entry name" value="RIBONUCLEASE H2 SUBUNIT A"/>
    <property type="match status" value="1"/>
</dbReference>
<keyword evidence="10 12" id="KW-0378">Hydrolase</keyword>
<comment type="cofactor">
    <cofactor evidence="2">
        <name>Mg(2+)</name>
        <dbReference type="ChEBI" id="CHEBI:18420"/>
    </cofactor>
</comment>
<keyword evidence="9 12" id="KW-0255">Endonuclease</keyword>
<dbReference type="InterPro" id="IPR024567">
    <property type="entry name" value="RNase_HII/HIII_dom"/>
</dbReference>
<accession>A0A2H0NF50</accession>